<evidence type="ECO:0000256" key="4">
    <source>
        <dbReference type="ARBA" id="ARBA00010009"/>
    </source>
</evidence>
<evidence type="ECO:0000256" key="17">
    <source>
        <dbReference type="ARBA" id="ARBA00048572"/>
    </source>
</evidence>
<comment type="pathway">
    <text evidence="3">Secondary metabolite biosynthesis.</text>
</comment>
<comment type="catalytic activity">
    <reaction evidence="16">
        <text>(9Z)-octadecenoyl-[ACP] + H2O = (9Z)-octadecenoate + holo-[ACP] + H(+)</text>
        <dbReference type="Rhea" id="RHEA:15057"/>
        <dbReference type="Rhea" id="RHEA-COMP:9685"/>
        <dbReference type="Rhea" id="RHEA-COMP:9924"/>
        <dbReference type="ChEBI" id="CHEBI:15377"/>
        <dbReference type="ChEBI" id="CHEBI:15378"/>
        <dbReference type="ChEBI" id="CHEBI:30823"/>
        <dbReference type="ChEBI" id="CHEBI:64479"/>
        <dbReference type="ChEBI" id="CHEBI:78783"/>
        <dbReference type="EC" id="3.1.2.14"/>
    </reaction>
</comment>
<feature type="domain" description="Malonyl-CoA:ACP transacylase (MAT)" evidence="21">
    <location>
        <begin position="1518"/>
        <end position="1868"/>
    </location>
</feature>
<keyword evidence="8 19" id="KW-0521">NADP</keyword>
<dbReference type="SMART" id="SM00827">
    <property type="entry name" value="PKS_AT"/>
    <property type="match status" value="1"/>
</dbReference>
<dbReference type="InterPro" id="IPR029069">
    <property type="entry name" value="HotDog_dom_sf"/>
</dbReference>
<dbReference type="Gene3D" id="6.10.140.1400">
    <property type="match status" value="1"/>
</dbReference>
<comment type="caution">
    <text evidence="22">The sequence shown here is derived from an EMBL/GenBank/DDBJ whole genome shotgun (WGS) entry which is preliminary data.</text>
</comment>
<dbReference type="GO" id="GO:0004312">
    <property type="term" value="F:fatty acid synthase activity"/>
    <property type="evidence" value="ECO:0007669"/>
    <property type="project" value="InterPro"/>
</dbReference>
<dbReference type="Pfam" id="PF00698">
    <property type="entry name" value="Acyl_transf_1"/>
    <property type="match status" value="1"/>
</dbReference>
<evidence type="ECO:0000256" key="8">
    <source>
        <dbReference type="ARBA" id="ARBA00022857"/>
    </source>
</evidence>
<evidence type="ECO:0000256" key="14">
    <source>
        <dbReference type="ARBA" id="ARBA00048237"/>
    </source>
</evidence>
<dbReference type="Pfam" id="PF16073">
    <property type="entry name" value="SAT"/>
    <property type="match status" value="1"/>
</dbReference>
<dbReference type="Gene3D" id="1.20.930.70">
    <property type="match status" value="1"/>
</dbReference>
<dbReference type="Gene3D" id="3.20.20.70">
    <property type="entry name" value="Aldolase class I"/>
    <property type="match status" value="1"/>
</dbReference>
<comment type="catalytic activity">
    <reaction evidence="18">
        <text>holo-[ACP] + acetyl-CoA = acetyl-[ACP] + CoA</text>
        <dbReference type="Rhea" id="RHEA:41788"/>
        <dbReference type="Rhea" id="RHEA-COMP:9621"/>
        <dbReference type="Rhea" id="RHEA-COMP:9685"/>
        <dbReference type="ChEBI" id="CHEBI:57287"/>
        <dbReference type="ChEBI" id="CHEBI:57288"/>
        <dbReference type="ChEBI" id="CHEBI:64479"/>
        <dbReference type="ChEBI" id="CHEBI:78446"/>
        <dbReference type="EC" id="2.3.1.38"/>
    </reaction>
</comment>
<dbReference type="Gene3D" id="2.40.128.700">
    <property type="match status" value="1"/>
</dbReference>
<dbReference type="InterPro" id="IPR040883">
    <property type="entry name" value="FAS_meander"/>
</dbReference>
<dbReference type="GO" id="GO:0016297">
    <property type="term" value="F:fatty acyl-[ACP] hydrolase activity"/>
    <property type="evidence" value="ECO:0007669"/>
    <property type="project" value="UniProtKB-EC"/>
</dbReference>
<proteinExistence type="inferred from homology"/>
<keyword evidence="11" id="KW-0456">Lyase</keyword>
<gene>
    <name evidence="22" type="ORF">AARAC_001511</name>
</gene>
<feature type="active site" description="For acetyltransferase activity" evidence="20">
    <location>
        <position position="142"/>
    </location>
</feature>
<evidence type="ECO:0000256" key="13">
    <source>
        <dbReference type="ARBA" id="ARBA00033756"/>
    </source>
</evidence>
<dbReference type="Pfam" id="PF08354">
    <property type="entry name" value="Fas1-AflB-like_hel"/>
    <property type="match status" value="1"/>
</dbReference>
<dbReference type="PIRSF" id="PIRSF005562">
    <property type="entry name" value="FAS_yeast_beta"/>
    <property type="match status" value="1"/>
</dbReference>
<dbReference type="InterPro" id="IPR050830">
    <property type="entry name" value="Fungal_FAS"/>
</dbReference>
<evidence type="ECO:0000256" key="7">
    <source>
        <dbReference type="ARBA" id="ARBA00022801"/>
    </source>
</evidence>
<dbReference type="STRING" id="656916.A0A2G7FG76"/>
<evidence type="ECO:0000313" key="23">
    <source>
        <dbReference type="Proteomes" id="UP000231358"/>
    </source>
</evidence>
<dbReference type="GO" id="GO:0004321">
    <property type="term" value="F:fatty-acyl-CoA synthase activity"/>
    <property type="evidence" value="ECO:0007669"/>
    <property type="project" value="UniProtKB-EC"/>
</dbReference>
<keyword evidence="5" id="KW-0597">Phosphoprotein</keyword>
<reference evidence="22 23" key="1">
    <citation type="submission" date="2017-05" db="EMBL/GenBank/DDBJ databases">
        <title>Genome sequence for an aflatoxigenic pathogen of Argentinian peanut, Aspergillus arachidicola.</title>
        <authorList>
            <person name="Moore G."/>
            <person name="Beltz S.B."/>
            <person name="Mack B.M."/>
        </authorList>
    </citation>
    <scope>NUCLEOTIDE SEQUENCE [LARGE SCALE GENOMIC DNA]</scope>
    <source>
        <strain evidence="22 23">CBS 117610</strain>
    </source>
</reference>
<protein>
    <submittedName>
        <fullName evidence="22">AflB / fas-1 / fatty acid synthase beta subunit</fullName>
    </submittedName>
</protein>
<dbReference type="Pfam" id="PF13452">
    <property type="entry name" value="FAS1_DH_region"/>
    <property type="match status" value="1"/>
</dbReference>
<keyword evidence="23" id="KW-1185">Reference proteome</keyword>
<comment type="catalytic activity">
    <reaction evidence="15">
        <text>holo-[ACP] + malonyl-CoA = malonyl-[ACP] + CoA</text>
        <dbReference type="Rhea" id="RHEA:41792"/>
        <dbReference type="Rhea" id="RHEA-COMP:9623"/>
        <dbReference type="Rhea" id="RHEA-COMP:9685"/>
        <dbReference type="ChEBI" id="CHEBI:57287"/>
        <dbReference type="ChEBI" id="CHEBI:57384"/>
        <dbReference type="ChEBI" id="CHEBI:64479"/>
        <dbReference type="ChEBI" id="CHEBI:78449"/>
        <dbReference type="EC" id="2.3.1.39"/>
    </reaction>
</comment>
<keyword evidence="12" id="KW-0511">Multifunctional enzyme</keyword>
<dbReference type="SUPFAM" id="SSF51412">
    <property type="entry name" value="Inosine monophosphate dehydrogenase (IMPDH)"/>
    <property type="match status" value="1"/>
</dbReference>
<dbReference type="Gene3D" id="3.30.1120.100">
    <property type="match status" value="1"/>
</dbReference>
<dbReference type="InterPro" id="IPR039569">
    <property type="entry name" value="FAS1-like_DH_region"/>
</dbReference>
<evidence type="ECO:0000256" key="2">
    <source>
        <dbReference type="ARBA" id="ARBA00004685"/>
    </source>
</evidence>
<dbReference type="GO" id="GO:0005835">
    <property type="term" value="C:fatty acid synthase complex"/>
    <property type="evidence" value="ECO:0007669"/>
    <property type="project" value="UniProtKB-UniRule"/>
</dbReference>
<evidence type="ECO:0000256" key="10">
    <source>
        <dbReference type="ARBA" id="ARBA00023027"/>
    </source>
</evidence>
<dbReference type="Proteomes" id="UP000231358">
    <property type="component" value="Unassembled WGS sequence"/>
</dbReference>
<comment type="catalytic activity">
    <reaction evidence="17">
        <text>a 2,3-saturated acyl-[ACP] + NAD(+) = a (2E)-enoyl-[ACP] + NADH + H(+)</text>
        <dbReference type="Rhea" id="RHEA:10240"/>
        <dbReference type="Rhea" id="RHEA-COMP:9925"/>
        <dbReference type="Rhea" id="RHEA-COMP:9926"/>
        <dbReference type="ChEBI" id="CHEBI:15378"/>
        <dbReference type="ChEBI" id="CHEBI:57540"/>
        <dbReference type="ChEBI" id="CHEBI:57945"/>
        <dbReference type="ChEBI" id="CHEBI:78784"/>
        <dbReference type="ChEBI" id="CHEBI:78785"/>
        <dbReference type="EC" id="1.3.1.9"/>
    </reaction>
</comment>
<comment type="similarity">
    <text evidence="4 19">Belongs to the fungal fatty acid synthetase subunit beta family.</text>
</comment>
<dbReference type="InterPro" id="IPR013785">
    <property type="entry name" value="Aldolase_TIM"/>
</dbReference>
<dbReference type="EMBL" id="NEXV01000673">
    <property type="protein sequence ID" value="PIG79622.1"/>
    <property type="molecule type" value="Genomic_DNA"/>
</dbReference>
<dbReference type="InterPro" id="IPR014043">
    <property type="entry name" value="Acyl_transferase_dom"/>
</dbReference>
<evidence type="ECO:0000256" key="12">
    <source>
        <dbReference type="ARBA" id="ARBA00023268"/>
    </source>
</evidence>
<dbReference type="GO" id="GO:0006633">
    <property type="term" value="P:fatty acid biosynthetic process"/>
    <property type="evidence" value="ECO:0007669"/>
    <property type="project" value="InterPro"/>
</dbReference>
<feature type="active site" description="For malonyltransferase activity" evidence="20">
    <location>
        <position position="1659"/>
    </location>
</feature>
<keyword evidence="6 19" id="KW-0808">Transferase</keyword>
<dbReference type="InterPro" id="IPR016035">
    <property type="entry name" value="Acyl_Trfase/lysoPLipase"/>
</dbReference>
<evidence type="ECO:0000256" key="20">
    <source>
        <dbReference type="PIRSR" id="PIRSR005562-1"/>
    </source>
</evidence>
<accession>A0A2G7FG76</accession>
<keyword evidence="10 19" id="KW-0520">NAD</keyword>
<dbReference type="FunFam" id="3.40.366.10:FF:000006">
    <property type="entry name" value="Fatty acid synthase beta subunit dehydratase"/>
    <property type="match status" value="1"/>
</dbReference>
<dbReference type="Gene3D" id="6.20.240.10">
    <property type="match status" value="1"/>
</dbReference>
<dbReference type="Pfam" id="PF17951">
    <property type="entry name" value="FAS_meander"/>
    <property type="match status" value="1"/>
</dbReference>
<dbReference type="InterPro" id="IPR032088">
    <property type="entry name" value="SAT"/>
</dbReference>
<evidence type="ECO:0000256" key="5">
    <source>
        <dbReference type="ARBA" id="ARBA00022553"/>
    </source>
</evidence>
<name>A0A2G7FG76_9EURO</name>
<evidence type="ECO:0000256" key="16">
    <source>
        <dbReference type="ARBA" id="ARBA00048536"/>
    </source>
</evidence>
<comment type="catalytic activity">
    <reaction evidence="14">
        <text>acetyl-CoA + n malonyl-CoA + 2n NADPH + 4n H(+) = a long-chain-acyl-CoA + n CoA + n CO2 + 2n NADP(+).</text>
        <dbReference type="EC" id="2.3.1.86"/>
    </reaction>
</comment>
<dbReference type="PANTHER" id="PTHR10982:SF21">
    <property type="entry name" value="FATTY ACID SYNTHASE SUBUNIT BETA"/>
    <property type="match status" value="1"/>
</dbReference>
<organism evidence="22 23">
    <name type="scientific">Aspergillus arachidicola</name>
    <dbReference type="NCBI Taxonomy" id="656916"/>
    <lineage>
        <taxon>Eukaryota</taxon>
        <taxon>Fungi</taxon>
        <taxon>Dikarya</taxon>
        <taxon>Ascomycota</taxon>
        <taxon>Pezizomycotina</taxon>
        <taxon>Eurotiomycetes</taxon>
        <taxon>Eurotiomycetidae</taxon>
        <taxon>Eurotiales</taxon>
        <taxon>Aspergillaceae</taxon>
        <taxon>Aspergillus</taxon>
        <taxon>Aspergillus subgen. Circumdati</taxon>
    </lineage>
</organism>
<dbReference type="GO" id="GO:0019171">
    <property type="term" value="F:(3R)-hydroxyacyl-[acyl-carrier-protein] dehydratase activity"/>
    <property type="evidence" value="ECO:0007669"/>
    <property type="project" value="UniProtKB-EC"/>
</dbReference>
<comment type="subunit">
    <text evidence="13">[Alpha(6)beta(6)] hexamers of two multifunctional subunits (alpha and beta).</text>
</comment>
<evidence type="ECO:0000256" key="15">
    <source>
        <dbReference type="ARBA" id="ARBA00048462"/>
    </source>
</evidence>
<dbReference type="FunFam" id="3.20.20.70:FF:000078">
    <property type="entry name" value="Fatty acid synthase beta subunit dehydratase"/>
    <property type="match status" value="1"/>
</dbReference>
<keyword evidence="9 19" id="KW-0560">Oxidoreductase</keyword>
<dbReference type="InterPro" id="IPR003965">
    <property type="entry name" value="Fatty_acid_synthase"/>
</dbReference>
<dbReference type="PRINTS" id="PR01483">
    <property type="entry name" value="FASYNTHASE"/>
</dbReference>
<dbReference type="Pfam" id="PF01575">
    <property type="entry name" value="MaoC_dehydratas"/>
    <property type="match status" value="1"/>
</dbReference>
<dbReference type="PANTHER" id="PTHR10982">
    <property type="entry name" value="MALONYL COA-ACYL CARRIER PROTEIN TRANSACYLASE"/>
    <property type="match status" value="1"/>
</dbReference>
<dbReference type="SUPFAM" id="SSF52151">
    <property type="entry name" value="FabD/lysophospholipase-like"/>
    <property type="match status" value="2"/>
</dbReference>
<dbReference type="Pfam" id="PF22235">
    <property type="entry name" value="FAS1_thioest_ins"/>
    <property type="match status" value="1"/>
</dbReference>
<dbReference type="InterPro" id="IPR001227">
    <property type="entry name" value="Ac_transferase_dom_sf"/>
</dbReference>
<dbReference type="FunFam" id="3.10.129.10:FF:000111">
    <property type="entry name" value="Fatty acid synthase beta subunit aflB"/>
    <property type="match status" value="2"/>
</dbReference>
<evidence type="ECO:0000256" key="3">
    <source>
        <dbReference type="ARBA" id="ARBA00005179"/>
    </source>
</evidence>
<dbReference type="SUPFAM" id="SSF54637">
    <property type="entry name" value="Thioesterase/thiol ester dehydrase-isomerase"/>
    <property type="match status" value="2"/>
</dbReference>
<evidence type="ECO:0000256" key="1">
    <source>
        <dbReference type="ARBA" id="ARBA00001055"/>
    </source>
</evidence>
<sequence length="1930" mass="214823">MSSVDREHESIPIQAAQRGAARICAAFGGQGSNNLDVLKGLQELYKRYGPDLDELLDVASNTLSQLASSPAAIDVHEPWGFDLRQWLTTPEVAPSKEILALSPRSFPLNTLLSLALYCATCRELELDPGQFRSLLHSATGHSQGILAAVAITQAESWPTFYDACRTVLQISFWIGLEAYLSTPSSAVSDAMIQDCIEHGEGLLSSMLSVSGLSRSQVERVIEHVNKGLGECNRWVHLALVNSHEKFVLAGPPQSLWAVCLHVRRIRADNDLDQSRILFRNRKPIVDILFLPISAPFHTPYLDGVQGRVIEALSSASLALHSIKIPIYHTGTGSNLQELQPHQLIPTLIRAITVDQLDWPLVCRGLDATHVLDFGPGQTCSLIQELTQGTGVSVIQLTTQSGPKPVGGHLAAVNWEAEFGLQLHANVHGAAKLHNRMTTLLGKPPVMVAGMTPTTVRWDFVAAVAQAGYHVELAGGGYHAERQFEAEIRRLATAIPAGHGITCNLLYAKPTTFSWQISVIKDLVRQGVPVEGITIGAGIPSPEVVQECVQSIGLKHISFKPGSFEAIHQVIQIARAHPNFLIGLQWTAGRGGGHHSWEDFHGPILATYAQIRSCPNILLIVGSGFGGGPDTFPYLTGQWAQAFGYPCMPFDGVLLGSRMMVAREAHTSAQAKRLIIDAQGVGDADWHKSFDEPTGGVVTVNSEFGQPIHVLATRGVMLWKELDNRVFSIKDTSKRLEYLRNHRQEIVSRLNADFARPWFAVNGHGQNVELEDMTYLEVLRRLCDLTYVSHQKRWVDPSYRMLVLDFVHLLRERFQCAIDNPGEHPLDIIARVEESLKDKAYRTLYPEDVSLLMHLFSRRDIKPVPFIPRLDERFETWFKKDSLWQSEDVEAVIGQDVQRIFIIQGPMAVQYSISNDESVKDILHNICNHYVEALQADSRESFVGDVHSITQKPLSAFPGLKVTTNRVQGLYKFEKVGAVPEMDVLFEHIVGLSKSWARTCLMSKSVFRDGSRLHNPIRAALQLQRGDTIEVLLTADSEIRKIRLISPTGDGGSTSKVVFEIVSNDGKRVFATLAPNIPLSPEPTVVFCFKVDQKPNEWTLEEDASGRAERIKALYMSLWNLGFPNKASVLGLNSQFTGEELMVTTDKIRDFERVLRQTSPLQLQSWNPQGWVPIDYCVVIAWSALTKPLMVSALKCDLLDLLHSAISFHYAPSVKPLRVGDIVKTSSRILAVSVRPRGTMLTVSADIQRQGQHVVTVKSDFFLRGPVLACETPFELTEEPEMVVHVDSEVRRAILHSRKWLMREDRAVDLLGRQLLFRLKSEKLFRPDGQLALLQVTGSVFTYSPDGSTTAFGRVYFESESCTGNVVMDFLHRYGAPRAQLLELQHPGWTGTSTVAVRGPRRSQSYARVSLDHNPIHVCPAFARYAGLSGPIVHGMETSAMMRRIAEWAIGDADRSRFRSWHITLQAPVHPNDPLRVELQHKAMEDGKMVLKVQAFNERTEERVAEADAHVEQETTAYVFCGQGSQRQGMGMDLYVNCPEAKALWARADKHLWEKYGFSILHIVQNNPPALTIHFGSQRGRRIRANYLHMMGQPPTDGRHPPILKGLTRNSTSYTFSYSQGLLMSTQFAQPALALMEMAQFEWLKAQGVIQKGAQFAGHSLGEYAALGACASFLSFEDLISLIFYRGLKMQNALPRDANGHTDYGMLAADPSRIGKGDIYLPLCAARSNMGAGFEEASLKCLVHIIQQETGWFVEVVNYNINSQQYVCAGHVGDFLSCLPSSSTFLVTDSVPLARLQFRALWMLGKICDDLSCHPQPETVEGQELRAMVWKHVPTVEQVSREDRMERGRATIPLPGIDIPYHSTMLRGEIEPYREYLSERIKVGDVKPCELVGRWIPNVVGQPFSVDKSYVQLVHSITGSPRLHSLLQQMA</sequence>
<dbReference type="Gene3D" id="3.40.366.10">
    <property type="entry name" value="Malonyl-Coenzyme A Acyl Carrier Protein, domain 2"/>
    <property type="match status" value="3"/>
</dbReference>
<dbReference type="GO" id="GO:0004318">
    <property type="term" value="F:enoyl-[acyl-carrier-protein] reductase (NADH) activity"/>
    <property type="evidence" value="ECO:0007669"/>
    <property type="project" value="UniProtKB-UniRule"/>
</dbReference>
<dbReference type="GO" id="GO:0004314">
    <property type="term" value="F:[acyl-carrier-protein] S-malonyltransferase activity"/>
    <property type="evidence" value="ECO:0007669"/>
    <property type="project" value="UniProtKB-EC"/>
</dbReference>
<evidence type="ECO:0000256" key="11">
    <source>
        <dbReference type="ARBA" id="ARBA00023239"/>
    </source>
</evidence>
<evidence type="ECO:0000256" key="18">
    <source>
        <dbReference type="ARBA" id="ARBA00048835"/>
    </source>
</evidence>
<dbReference type="Gene3D" id="3.30.70.2430">
    <property type="match status" value="1"/>
</dbReference>
<evidence type="ECO:0000313" key="22">
    <source>
        <dbReference type="EMBL" id="PIG79622.1"/>
    </source>
</evidence>
<evidence type="ECO:0000259" key="21">
    <source>
        <dbReference type="SMART" id="SM00827"/>
    </source>
</evidence>
<dbReference type="FunFam" id="1.20.930.70:FF:000001">
    <property type="entry name" value="Fatty acid synthase beta subunit dehydratase"/>
    <property type="match status" value="1"/>
</dbReference>
<comment type="pathway">
    <text evidence="2">Mycotoxin biosynthesis.</text>
</comment>
<dbReference type="Gene3D" id="3.10.129.10">
    <property type="entry name" value="Hotdog Thioesterase"/>
    <property type="match status" value="1"/>
</dbReference>
<keyword evidence="7 19" id="KW-0378">Hydrolase</keyword>
<dbReference type="GO" id="GO:0009403">
    <property type="term" value="P:toxin biosynthetic process"/>
    <property type="evidence" value="ECO:0007669"/>
    <property type="project" value="UniProtKB-ARBA"/>
</dbReference>
<evidence type="ECO:0000256" key="19">
    <source>
        <dbReference type="PIRNR" id="PIRNR005562"/>
    </source>
</evidence>
<dbReference type="InterPro" id="IPR016452">
    <property type="entry name" value="Fas1/AflB-like"/>
</dbReference>
<dbReference type="InterPro" id="IPR013565">
    <property type="entry name" value="Fas1/AflB-like_central"/>
</dbReference>
<dbReference type="FunFam" id="2.40.128.700:FF:000002">
    <property type="entry name" value="Fatty acid synthase beta subunit aflB"/>
    <property type="match status" value="1"/>
</dbReference>
<evidence type="ECO:0000256" key="6">
    <source>
        <dbReference type="ARBA" id="ARBA00022679"/>
    </source>
</evidence>
<dbReference type="GO" id="GO:0004313">
    <property type="term" value="F:[acyl-carrier-protein] S-acetyltransferase activity"/>
    <property type="evidence" value="ECO:0007669"/>
    <property type="project" value="UniProtKB-EC"/>
</dbReference>
<dbReference type="InterPro" id="IPR002539">
    <property type="entry name" value="MaoC-like_dom"/>
</dbReference>
<evidence type="ECO:0000256" key="9">
    <source>
        <dbReference type="ARBA" id="ARBA00023002"/>
    </source>
</evidence>
<dbReference type="CDD" id="cd03447">
    <property type="entry name" value="FAS_MaoC"/>
    <property type="match status" value="1"/>
</dbReference>
<comment type="catalytic activity">
    <reaction evidence="1">
        <text>a (3R)-hydroxyacyl-[ACP] = a (2E)-enoyl-[ACP] + H2O</text>
        <dbReference type="Rhea" id="RHEA:13097"/>
        <dbReference type="Rhea" id="RHEA-COMP:9925"/>
        <dbReference type="Rhea" id="RHEA-COMP:9945"/>
        <dbReference type="ChEBI" id="CHEBI:15377"/>
        <dbReference type="ChEBI" id="CHEBI:78784"/>
        <dbReference type="ChEBI" id="CHEBI:78827"/>
        <dbReference type="EC" id="4.2.1.59"/>
    </reaction>
</comment>
<dbReference type="Gene3D" id="6.10.60.10">
    <property type="match status" value="1"/>
</dbReference>